<keyword evidence="3" id="KW-1185">Reference proteome</keyword>
<dbReference type="RefSeq" id="WP_094368178.1">
    <property type="nucleotide sequence ID" value="NZ_NOJY02000004.1"/>
</dbReference>
<gene>
    <name evidence="2" type="ORF">CHL78_003410</name>
</gene>
<evidence type="ECO:0000313" key="3">
    <source>
        <dbReference type="Proteomes" id="UP000215694"/>
    </source>
</evidence>
<dbReference type="AlphaFoldDB" id="A0A371J891"/>
<feature type="domain" description="Methyltransferase" evidence="1">
    <location>
        <begin position="35"/>
        <end position="94"/>
    </location>
</feature>
<protein>
    <submittedName>
        <fullName evidence="2">Methyltransferase</fullName>
    </submittedName>
</protein>
<dbReference type="GO" id="GO:0008168">
    <property type="term" value="F:methyltransferase activity"/>
    <property type="evidence" value="ECO:0007669"/>
    <property type="project" value="UniProtKB-KW"/>
</dbReference>
<accession>A0A371J891</accession>
<dbReference type="EMBL" id="NOJY02000004">
    <property type="protein sequence ID" value="RDY28982.1"/>
    <property type="molecule type" value="Genomic_DNA"/>
</dbReference>
<keyword evidence="2" id="KW-0489">Methyltransferase</keyword>
<dbReference type="OrthoDB" id="9780095at2"/>
<dbReference type="GO" id="GO:0032259">
    <property type="term" value="P:methylation"/>
    <property type="evidence" value="ECO:0007669"/>
    <property type="project" value="UniProtKB-KW"/>
</dbReference>
<evidence type="ECO:0000259" key="1">
    <source>
        <dbReference type="Pfam" id="PF13679"/>
    </source>
</evidence>
<sequence length="203" mass="24875">MNEQYYEKLLNIRTSGDQKWDEKTTHYHPYEPTLYSALEVLFKEYTINREDHIVDFGCGKGRLNFYINYFYESYVTGIEMNKKFYDEAIENKYSYLKKKKNSSDKINFICCFAQDYEIQAIDNKFYFFNPFSLQIFIKIVENILKSFENNPRKIEIILYYPSEDYIYYLEYCTSFILKHDIILGELYKRDDRERFVVYELAYY</sequence>
<dbReference type="SUPFAM" id="SSF53335">
    <property type="entry name" value="S-adenosyl-L-methionine-dependent methyltransferases"/>
    <property type="match status" value="1"/>
</dbReference>
<proteinExistence type="predicted"/>
<keyword evidence="2" id="KW-0808">Transferase</keyword>
<comment type="caution">
    <text evidence="2">The sequence shown here is derived from an EMBL/GenBank/DDBJ whole genome shotgun (WGS) entry which is preliminary data.</text>
</comment>
<organism evidence="2 3">
    <name type="scientific">Romboutsia weinsteinii</name>
    <dbReference type="NCBI Taxonomy" id="2020949"/>
    <lineage>
        <taxon>Bacteria</taxon>
        <taxon>Bacillati</taxon>
        <taxon>Bacillota</taxon>
        <taxon>Clostridia</taxon>
        <taxon>Peptostreptococcales</taxon>
        <taxon>Peptostreptococcaceae</taxon>
        <taxon>Romboutsia</taxon>
    </lineage>
</organism>
<dbReference type="Gene3D" id="3.40.50.150">
    <property type="entry name" value="Vaccinia Virus protein VP39"/>
    <property type="match status" value="1"/>
</dbReference>
<dbReference type="InterPro" id="IPR029063">
    <property type="entry name" value="SAM-dependent_MTases_sf"/>
</dbReference>
<dbReference type="InterPro" id="IPR025714">
    <property type="entry name" value="Methyltranfer_dom"/>
</dbReference>
<dbReference type="Pfam" id="PF13679">
    <property type="entry name" value="Methyltransf_32"/>
    <property type="match status" value="1"/>
</dbReference>
<reference evidence="2 3" key="1">
    <citation type="journal article" date="2017" name="Genome Announc.">
        <title>Draft Genome Sequence of Romboutsia weinsteinii sp. nov. Strain CCRI-19649(T) Isolated from Surface Water.</title>
        <authorList>
            <person name="Maheux A.F."/>
            <person name="Boudreau D.K."/>
            <person name="Berube E."/>
            <person name="Boissinot M."/>
            <person name="Cantin P."/>
            <person name="Raymond F."/>
            <person name="Corbeil J."/>
            <person name="Omar R.F."/>
            <person name="Bergeron M.G."/>
        </authorList>
    </citation>
    <scope>NUCLEOTIDE SEQUENCE [LARGE SCALE GENOMIC DNA]</scope>
    <source>
        <strain evidence="2 3">CCRI-19649</strain>
    </source>
</reference>
<dbReference type="Proteomes" id="UP000215694">
    <property type="component" value="Unassembled WGS sequence"/>
</dbReference>
<evidence type="ECO:0000313" key="2">
    <source>
        <dbReference type="EMBL" id="RDY28982.1"/>
    </source>
</evidence>
<name>A0A371J891_9FIRM</name>